<keyword evidence="2" id="KW-1185">Reference proteome</keyword>
<proteinExistence type="predicted"/>
<reference evidence="1 2" key="1">
    <citation type="journal article" date="2019" name="Anaerobe">
        <title>Brachyspira catarrhinii sp. nov., an anaerobic intestinal spirochaete isolated from vervet monkeys may have been misidentified as Brachyspira aalborgi in previous studies.</title>
        <authorList>
            <person name="Phillips N.D."/>
            <person name="La T."/>
            <person name="Hampson D.J."/>
        </authorList>
    </citation>
    <scope>NUCLEOTIDE SEQUENCE [LARGE SCALE GENOMIC DNA]</scope>
    <source>
        <strain evidence="1 2">Z12</strain>
    </source>
</reference>
<comment type="caution">
    <text evidence="1">The sequence shown here is derived from an EMBL/GenBank/DDBJ whole genome shotgun (WGS) entry which is preliminary data.</text>
</comment>
<dbReference type="Proteomes" id="UP000310168">
    <property type="component" value="Unassembled WGS sequence"/>
</dbReference>
<evidence type="ECO:0000313" key="2">
    <source>
        <dbReference type="Proteomes" id="UP000310168"/>
    </source>
</evidence>
<protein>
    <submittedName>
        <fullName evidence="1">Uncharacterized protein</fullName>
    </submittedName>
</protein>
<sequence>MKIFFETEHTVHFNEKNISLLIKECNFKILDICYSEYNIIDNLKKNIWLGKLDFKSLIPFLYFISKICFNPNNAFIDYKISNDFNFGRNIRIIATKDN</sequence>
<dbReference type="RefSeq" id="WP_137997757.1">
    <property type="nucleotide sequence ID" value="NZ_SJDU01000057.1"/>
</dbReference>
<gene>
    <name evidence="1" type="ORF">EZH24_03575</name>
</gene>
<evidence type="ECO:0000313" key="1">
    <source>
        <dbReference type="EMBL" id="TKZ35760.1"/>
    </source>
</evidence>
<dbReference type="EMBL" id="SJDU01000057">
    <property type="protein sequence ID" value="TKZ35760.1"/>
    <property type="molecule type" value="Genomic_DNA"/>
</dbReference>
<accession>A0ABY2TSP2</accession>
<organism evidence="1 2">
    <name type="scientific">Brachyspira catarrhinii</name>
    <dbReference type="NCBI Taxonomy" id="2528966"/>
    <lineage>
        <taxon>Bacteria</taxon>
        <taxon>Pseudomonadati</taxon>
        <taxon>Spirochaetota</taxon>
        <taxon>Spirochaetia</taxon>
        <taxon>Brachyspirales</taxon>
        <taxon>Brachyspiraceae</taxon>
        <taxon>Brachyspira</taxon>
    </lineage>
</organism>
<name>A0ABY2TSP2_9SPIR</name>